<dbReference type="Proteomes" id="UP001589755">
    <property type="component" value="Unassembled WGS sequence"/>
</dbReference>
<protein>
    <submittedName>
        <fullName evidence="1">Uncharacterized protein</fullName>
    </submittedName>
</protein>
<evidence type="ECO:0000313" key="2">
    <source>
        <dbReference type="Proteomes" id="UP001589755"/>
    </source>
</evidence>
<dbReference type="Gene3D" id="3.40.190.10">
    <property type="entry name" value="Periplasmic binding protein-like II"/>
    <property type="match status" value="2"/>
</dbReference>
<accession>A0ABV6DCZ6</accession>
<reference evidence="1 2" key="1">
    <citation type="submission" date="2024-09" db="EMBL/GenBank/DDBJ databases">
        <authorList>
            <person name="Sun Q."/>
            <person name="Mori K."/>
        </authorList>
    </citation>
    <scope>NUCLEOTIDE SEQUENCE [LARGE SCALE GENOMIC DNA]</scope>
    <source>
        <strain evidence="1 2">CCM 8543</strain>
    </source>
</reference>
<dbReference type="EMBL" id="JBHLXD010000060">
    <property type="protein sequence ID" value="MFC0210534.1"/>
    <property type="molecule type" value="Genomic_DNA"/>
</dbReference>
<feature type="non-terminal residue" evidence="1">
    <location>
        <position position="1"/>
    </location>
</feature>
<name>A0ABV6DCZ6_9HYPH</name>
<gene>
    <name evidence="1" type="ORF">ACFFJ2_19275</name>
</gene>
<comment type="caution">
    <text evidence="1">The sequence shown here is derived from an EMBL/GenBank/DDBJ whole genome shotgun (WGS) entry which is preliminary data.</text>
</comment>
<proteinExistence type="predicted"/>
<organism evidence="1 2">
    <name type="scientific">Chelativorans intermedius</name>
    <dbReference type="NCBI Taxonomy" id="515947"/>
    <lineage>
        <taxon>Bacteria</taxon>
        <taxon>Pseudomonadati</taxon>
        <taxon>Pseudomonadota</taxon>
        <taxon>Alphaproteobacteria</taxon>
        <taxon>Hyphomicrobiales</taxon>
        <taxon>Phyllobacteriaceae</taxon>
        <taxon>Chelativorans</taxon>
    </lineage>
</organism>
<keyword evidence="2" id="KW-1185">Reference proteome</keyword>
<sequence length="98" mass="10717">ISSGLCRLFAIVVLLHGQNHTSRWTRSMGVDQMRLLSPIDGAQALERMLADGSADARTFRPVAMTPALLVGLDRAKREIFLEEWRAALPRGGMAAGSR</sequence>
<evidence type="ECO:0000313" key="1">
    <source>
        <dbReference type="EMBL" id="MFC0210534.1"/>
    </source>
</evidence>